<protein>
    <recommendedName>
        <fullName evidence="6">UvrD-like helicase ATP-binding domain-containing protein</fullName>
    </recommendedName>
</protein>
<dbReference type="InterPro" id="IPR000212">
    <property type="entry name" value="DNA_helicase_UvrD/REP"/>
</dbReference>
<keyword evidence="2 5" id="KW-0378">Hydrolase</keyword>
<dbReference type="SUPFAM" id="SSF52540">
    <property type="entry name" value="P-loop containing nucleoside triphosphate hydrolases"/>
    <property type="match status" value="1"/>
</dbReference>
<accession>A0A2U9SES2</accession>
<proteinExistence type="predicted"/>
<dbReference type="KEGG" id="azm:DM194_27940"/>
<dbReference type="GO" id="GO:0000725">
    <property type="term" value="P:recombinational repair"/>
    <property type="evidence" value="ECO:0007669"/>
    <property type="project" value="TreeGrafter"/>
</dbReference>
<dbReference type="PANTHER" id="PTHR11070:SF45">
    <property type="entry name" value="DNA 3'-5' HELICASE"/>
    <property type="match status" value="1"/>
</dbReference>
<dbReference type="InterPro" id="IPR014016">
    <property type="entry name" value="UvrD-like_ATP-bd"/>
</dbReference>
<dbReference type="GO" id="GO:0003677">
    <property type="term" value="F:DNA binding"/>
    <property type="evidence" value="ECO:0007669"/>
    <property type="project" value="InterPro"/>
</dbReference>
<dbReference type="GO" id="GO:0005524">
    <property type="term" value="F:ATP binding"/>
    <property type="evidence" value="ECO:0007669"/>
    <property type="project" value="UniProtKB-UniRule"/>
</dbReference>
<sequence>MKIAALSPDGAAERLALIPDSGALPCRRGMAFLIRRLVGARGAVARSTLIDWLVRTAAGSGYSGAAVRTRAEAVLAGLVAAGEIAELRCGGESALVGRPVRTVAVSADTAAVVGTDGTKDGATERSDGGDPDSFVRHVPLAPGALSLADELGEPGFRSTLRTLNLGSRAQASLANFAALLRDAAVRMGEPCAPDAIRVLGTDAAGPDFGYGYVAGSDTAAAFSLPQDGVPTVLRLPDPEALGWLALALHGGAGACADWSRTGVPLPRQMAAALCLAGRPLDDAMTRWSLRDGAWAAIGEWLGLDTADAAPPEAAPDPGQRRVAVAGPSVRMIVEAGPGSGKTRVACQRVAHLLEEGVSPTRVWLISFTRAAVGEIRDRIATFLPDPRMAAEVRVVTIDSLSWRLRHAFAETDGPAPPGGYEANVGQTLALLRARDPMLLEFLEGIEHLVVDEAQDLTGSRRELVHALICALDRRCGVTVFQDSAQAIYGYSDRGVPPGACRSLKTLLEDDPALGFGTVHINVDHRTRTPSLRRLFSEAREVLLRAELAPDARYARVRELIEDAADGVLPPVRNQDVSAASTLILFRTRGEMLSAAADLWQVGADFRVRLTGRQEAVVPWVGALLSRFEGSTVSRRGFDSLWEEVWPPILSVAPQRAWERLRAVGGTGRDAVDVGQLRQRLAAGTPPLEFVDPYQGGRGAVLSTIHGAKGREAEHVRLMLPRLGDTGESADWDEEARVLFVGASRARSSLRLGAGSVRLRELAGSERLWRAWNFSTGRNARAEVGLDGDIDALAQVTPNVSRCADVLAAAQRRLWQLAGRTVPLRALRDGDGEGYALYEDAGSPEGQPIGYLSQDFVRDLWAIGRELHGQGAAPPRSIRGIHLVGVRTAVAAPGGTLRPDGMVPPHAASGVWLVPVVGGLPAVFFNVRNG</sequence>
<keyword evidence="8" id="KW-1185">Reference proteome</keyword>
<keyword evidence="3 5" id="KW-0347">Helicase</keyword>
<dbReference type="GO" id="GO:0005829">
    <property type="term" value="C:cytosol"/>
    <property type="evidence" value="ECO:0007669"/>
    <property type="project" value="TreeGrafter"/>
</dbReference>
<dbReference type="Proteomes" id="UP000249605">
    <property type="component" value="Plasmid unnamed6"/>
</dbReference>
<dbReference type="AlphaFoldDB" id="A0A2U9SES2"/>
<geneLocation type="plasmid" evidence="7 8">
    <name>unnamed6</name>
</geneLocation>
<evidence type="ECO:0000256" key="1">
    <source>
        <dbReference type="ARBA" id="ARBA00022741"/>
    </source>
</evidence>
<evidence type="ECO:0000313" key="8">
    <source>
        <dbReference type="Proteomes" id="UP000249605"/>
    </source>
</evidence>
<evidence type="ECO:0000256" key="4">
    <source>
        <dbReference type="ARBA" id="ARBA00022840"/>
    </source>
</evidence>
<dbReference type="CDD" id="cd17932">
    <property type="entry name" value="DEXQc_UvrD"/>
    <property type="match status" value="1"/>
</dbReference>
<dbReference type="InterPro" id="IPR027417">
    <property type="entry name" value="P-loop_NTPase"/>
</dbReference>
<dbReference type="GO" id="GO:0043138">
    <property type="term" value="F:3'-5' DNA helicase activity"/>
    <property type="evidence" value="ECO:0007669"/>
    <property type="project" value="TreeGrafter"/>
</dbReference>
<dbReference type="Pfam" id="PF00580">
    <property type="entry name" value="UvrD-helicase"/>
    <property type="match status" value="1"/>
</dbReference>
<name>A0A2U9SES2_9PROT</name>
<dbReference type="RefSeq" id="WP_111070934.1">
    <property type="nucleotide sequence ID" value="NZ_CP029836.1"/>
</dbReference>
<organism evidence="7 8">
    <name type="scientific">Azospirillum ramasamyi</name>
    <dbReference type="NCBI Taxonomy" id="682998"/>
    <lineage>
        <taxon>Bacteria</taxon>
        <taxon>Pseudomonadati</taxon>
        <taxon>Pseudomonadota</taxon>
        <taxon>Alphaproteobacteria</taxon>
        <taxon>Rhodospirillales</taxon>
        <taxon>Azospirillaceae</taxon>
        <taxon>Azospirillum</taxon>
    </lineage>
</organism>
<evidence type="ECO:0000313" key="7">
    <source>
        <dbReference type="EMBL" id="AWU98120.1"/>
    </source>
</evidence>
<keyword evidence="7" id="KW-0614">Plasmid</keyword>
<dbReference type="Gene3D" id="3.40.50.300">
    <property type="entry name" value="P-loop containing nucleotide triphosphate hydrolases"/>
    <property type="match status" value="2"/>
</dbReference>
<feature type="domain" description="UvrD-like helicase ATP-binding" evidence="6">
    <location>
        <begin position="314"/>
        <end position="729"/>
    </location>
</feature>
<dbReference type="PROSITE" id="PS51198">
    <property type="entry name" value="UVRD_HELICASE_ATP_BIND"/>
    <property type="match status" value="1"/>
</dbReference>
<evidence type="ECO:0000256" key="5">
    <source>
        <dbReference type="PROSITE-ProRule" id="PRU00560"/>
    </source>
</evidence>
<dbReference type="GO" id="GO:0016787">
    <property type="term" value="F:hydrolase activity"/>
    <property type="evidence" value="ECO:0007669"/>
    <property type="project" value="UniProtKB-UniRule"/>
</dbReference>
<dbReference type="EMBL" id="CP029836">
    <property type="protein sequence ID" value="AWU98120.1"/>
    <property type="molecule type" value="Genomic_DNA"/>
</dbReference>
<feature type="binding site" evidence="5">
    <location>
        <begin position="335"/>
        <end position="342"/>
    </location>
    <ligand>
        <name>ATP</name>
        <dbReference type="ChEBI" id="CHEBI:30616"/>
    </ligand>
</feature>
<keyword evidence="4 5" id="KW-0067">ATP-binding</keyword>
<keyword evidence="1 5" id="KW-0547">Nucleotide-binding</keyword>
<reference evidence="7 8" key="1">
    <citation type="submission" date="2018-06" db="EMBL/GenBank/DDBJ databases">
        <title>Complete genome sequencing of Azospirillum sp. M2T2B2.</title>
        <authorList>
            <person name="Heo J."/>
            <person name="Kim S.-J."/>
            <person name="Kwon S.-W."/>
            <person name="Anandham R."/>
        </authorList>
    </citation>
    <scope>NUCLEOTIDE SEQUENCE [LARGE SCALE GENOMIC DNA]</scope>
    <source>
        <strain evidence="7 8">M2T2B2</strain>
        <plasmid evidence="7 8">unnamed6</plasmid>
    </source>
</reference>
<evidence type="ECO:0000259" key="6">
    <source>
        <dbReference type="PROSITE" id="PS51198"/>
    </source>
</evidence>
<gene>
    <name evidence="7" type="ORF">DM194_27940</name>
</gene>
<dbReference type="OrthoDB" id="5461146at2"/>
<evidence type="ECO:0000256" key="2">
    <source>
        <dbReference type="ARBA" id="ARBA00022801"/>
    </source>
</evidence>
<dbReference type="PANTHER" id="PTHR11070">
    <property type="entry name" value="UVRD / RECB / PCRA DNA HELICASE FAMILY MEMBER"/>
    <property type="match status" value="1"/>
</dbReference>
<evidence type="ECO:0000256" key="3">
    <source>
        <dbReference type="ARBA" id="ARBA00022806"/>
    </source>
</evidence>